<feature type="transmembrane region" description="Helical" evidence="1">
    <location>
        <begin position="12"/>
        <end position="35"/>
    </location>
</feature>
<feature type="transmembrane region" description="Helical" evidence="1">
    <location>
        <begin position="170"/>
        <end position="189"/>
    </location>
</feature>
<protein>
    <recommendedName>
        <fullName evidence="3">Major facilitator superfamily (MFS) profile domain-containing protein</fullName>
    </recommendedName>
</protein>
<reference evidence="2" key="1">
    <citation type="journal article" date="2014" name="Front. Microbiol.">
        <title>High frequency of phylogenetically diverse reductive dehalogenase-homologous genes in deep subseafloor sedimentary metagenomes.</title>
        <authorList>
            <person name="Kawai M."/>
            <person name="Futagami T."/>
            <person name="Toyoda A."/>
            <person name="Takaki Y."/>
            <person name="Nishi S."/>
            <person name="Hori S."/>
            <person name="Arai W."/>
            <person name="Tsubouchi T."/>
            <person name="Morono Y."/>
            <person name="Uchiyama I."/>
            <person name="Ito T."/>
            <person name="Fujiyama A."/>
            <person name="Inagaki F."/>
            <person name="Takami H."/>
        </authorList>
    </citation>
    <scope>NUCLEOTIDE SEQUENCE</scope>
    <source>
        <strain evidence="2">Expedition CK06-06</strain>
    </source>
</reference>
<evidence type="ECO:0000313" key="2">
    <source>
        <dbReference type="EMBL" id="GAH85650.1"/>
    </source>
</evidence>
<sequence>TTPQDGVSGFDSSFLVFSAGSVSIGVVIVLMYLYQTRFGSLYLHIGVISSVFMAGLTVGAVFVRRLLVGSGKTRQMLLFVVIFVHTVVLAAICFWPAGQWTHSAFAIALVFCGLCAGGYFPLAAGQLADLGLETGRAGSKLETADHLGASVGGLLTSLALVPVLGTKLTLFIFILLILANVPSAVLGIYKPGKIYSFAASALGLRRLGYAMFGIGLSIILCSNLLAEAGRRLTPSLPQRAAQSW</sequence>
<feature type="transmembrane region" description="Helical" evidence="1">
    <location>
        <begin position="41"/>
        <end position="64"/>
    </location>
</feature>
<name>X1JW59_9ZZZZ</name>
<dbReference type="EMBL" id="BARU01038529">
    <property type="protein sequence ID" value="GAH85650.1"/>
    <property type="molecule type" value="Genomic_DNA"/>
</dbReference>
<feature type="non-terminal residue" evidence="2">
    <location>
        <position position="244"/>
    </location>
</feature>
<keyword evidence="1" id="KW-0472">Membrane</keyword>
<organism evidence="2">
    <name type="scientific">marine sediment metagenome</name>
    <dbReference type="NCBI Taxonomy" id="412755"/>
    <lineage>
        <taxon>unclassified sequences</taxon>
        <taxon>metagenomes</taxon>
        <taxon>ecological metagenomes</taxon>
    </lineage>
</organism>
<feature type="non-terminal residue" evidence="2">
    <location>
        <position position="1"/>
    </location>
</feature>
<dbReference type="SUPFAM" id="SSF103473">
    <property type="entry name" value="MFS general substrate transporter"/>
    <property type="match status" value="1"/>
</dbReference>
<keyword evidence="1" id="KW-1133">Transmembrane helix</keyword>
<gene>
    <name evidence="2" type="ORF">S03H2_59871</name>
</gene>
<proteinExistence type="predicted"/>
<dbReference type="AlphaFoldDB" id="X1JW59"/>
<accession>X1JW59</accession>
<feature type="transmembrane region" description="Helical" evidence="1">
    <location>
        <begin position="146"/>
        <end position="164"/>
    </location>
</feature>
<feature type="transmembrane region" description="Helical" evidence="1">
    <location>
        <begin position="76"/>
        <end position="97"/>
    </location>
</feature>
<feature type="transmembrane region" description="Helical" evidence="1">
    <location>
        <begin position="209"/>
        <end position="226"/>
    </location>
</feature>
<dbReference type="InterPro" id="IPR036259">
    <property type="entry name" value="MFS_trans_sf"/>
</dbReference>
<keyword evidence="1" id="KW-0812">Transmembrane</keyword>
<evidence type="ECO:0008006" key="3">
    <source>
        <dbReference type="Google" id="ProtNLM"/>
    </source>
</evidence>
<feature type="transmembrane region" description="Helical" evidence="1">
    <location>
        <begin position="103"/>
        <end position="125"/>
    </location>
</feature>
<comment type="caution">
    <text evidence="2">The sequence shown here is derived from an EMBL/GenBank/DDBJ whole genome shotgun (WGS) entry which is preliminary data.</text>
</comment>
<evidence type="ECO:0000256" key="1">
    <source>
        <dbReference type="SAM" id="Phobius"/>
    </source>
</evidence>
<dbReference type="Gene3D" id="1.20.1250.20">
    <property type="entry name" value="MFS general substrate transporter like domains"/>
    <property type="match status" value="1"/>
</dbReference>